<evidence type="ECO:0000313" key="3">
    <source>
        <dbReference type="EMBL" id="RVU00956.1"/>
    </source>
</evidence>
<evidence type="ECO:0000313" key="4">
    <source>
        <dbReference type="Proteomes" id="UP000282759"/>
    </source>
</evidence>
<dbReference type="RefSeq" id="WP_127704673.1">
    <property type="nucleotide sequence ID" value="NZ_SACK01000003.1"/>
</dbReference>
<evidence type="ECO:0000259" key="2">
    <source>
        <dbReference type="Pfam" id="PF13568"/>
    </source>
</evidence>
<keyword evidence="1" id="KW-0732">Signal</keyword>
<comment type="caution">
    <text evidence="3">The sequence shown here is derived from an EMBL/GenBank/DDBJ whole genome shotgun (WGS) entry which is preliminary data.</text>
</comment>
<protein>
    <submittedName>
        <fullName evidence="3">PorT family protein</fullName>
    </submittedName>
</protein>
<feature type="signal peptide" evidence="1">
    <location>
        <begin position="1"/>
        <end position="20"/>
    </location>
</feature>
<dbReference type="EMBL" id="SACK01000003">
    <property type="protein sequence ID" value="RVU00956.1"/>
    <property type="molecule type" value="Genomic_DNA"/>
</dbReference>
<dbReference type="AlphaFoldDB" id="A0A437MTH0"/>
<accession>A0A437MTH0</accession>
<dbReference type="OrthoDB" id="753334at2"/>
<evidence type="ECO:0000256" key="1">
    <source>
        <dbReference type="SAM" id="SignalP"/>
    </source>
</evidence>
<feature type="domain" description="Outer membrane protein beta-barrel" evidence="2">
    <location>
        <begin position="21"/>
        <end position="178"/>
    </location>
</feature>
<sequence length="204" mass="21785">MKKLLLLFVVVAGATQFASAQLIPSFSFGVKGGVNLSSLSFSDPDFSSGNRAGYLGGIYARVGGLGFNFQPELYITGKNVNIETEVEGVTAVNKVKFTSIDVPLLLGGKIGAFGLGGRFLTGPLVSFKINDDQSTGQALGRAVTLSDVKNQNFAWQFGAGLDIKKVSLDVRYELGLTKQGYSFEGGEGKTRINLFNVSLSYQIY</sequence>
<reference evidence="3 4" key="1">
    <citation type="submission" date="2019-01" db="EMBL/GenBank/DDBJ databases">
        <authorList>
            <person name="Chen W.-M."/>
        </authorList>
    </citation>
    <scope>NUCLEOTIDE SEQUENCE [LARGE SCALE GENOMIC DNA]</scope>
    <source>
        <strain evidence="3 4">YBJ-36</strain>
    </source>
</reference>
<dbReference type="Pfam" id="PF13568">
    <property type="entry name" value="OMP_b-brl_2"/>
    <property type="match status" value="1"/>
</dbReference>
<gene>
    <name evidence="3" type="ORF">EOD41_10005</name>
</gene>
<dbReference type="InterPro" id="IPR025665">
    <property type="entry name" value="Beta-barrel_OMP_2"/>
</dbReference>
<organism evidence="3 4">
    <name type="scientific">Mucilaginibacter limnophilus</name>
    <dbReference type="NCBI Taxonomy" id="1932778"/>
    <lineage>
        <taxon>Bacteria</taxon>
        <taxon>Pseudomonadati</taxon>
        <taxon>Bacteroidota</taxon>
        <taxon>Sphingobacteriia</taxon>
        <taxon>Sphingobacteriales</taxon>
        <taxon>Sphingobacteriaceae</taxon>
        <taxon>Mucilaginibacter</taxon>
    </lineage>
</organism>
<name>A0A437MTH0_9SPHI</name>
<dbReference type="Proteomes" id="UP000282759">
    <property type="component" value="Unassembled WGS sequence"/>
</dbReference>
<keyword evidence="4" id="KW-1185">Reference proteome</keyword>
<feature type="chain" id="PRO_5019294718" evidence="1">
    <location>
        <begin position="21"/>
        <end position="204"/>
    </location>
</feature>
<proteinExistence type="predicted"/>